<dbReference type="InterPro" id="IPR007484">
    <property type="entry name" value="Peptidase_M28"/>
</dbReference>
<accession>A0A9D1LDL1</accession>
<feature type="transmembrane region" description="Helical" evidence="1">
    <location>
        <begin position="179"/>
        <end position="209"/>
    </location>
</feature>
<comment type="caution">
    <text evidence="3">The sequence shown here is derived from an EMBL/GenBank/DDBJ whole genome shotgun (WGS) entry which is preliminary data.</text>
</comment>
<feature type="transmembrane region" description="Helical" evidence="1">
    <location>
        <begin position="221"/>
        <end position="243"/>
    </location>
</feature>
<reference evidence="3" key="1">
    <citation type="submission" date="2020-10" db="EMBL/GenBank/DDBJ databases">
        <authorList>
            <person name="Gilroy R."/>
        </authorList>
    </citation>
    <scope>NUCLEOTIDE SEQUENCE</scope>
    <source>
        <strain evidence="3">ChiGjej1B1-19959</strain>
    </source>
</reference>
<proteinExistence type="predicted"/>
<dbReference type="Pfam" id="PF04389">
    <property type="entry name" value="Peptidase_M28"/>
    <property type="match status" value="1"/>
</dbReference>
<feature type="domain" description="Peptidase M28" evidence="2">
    <location>
        <begin position="252"/>
        <end position="424"/>
    </location>
</feature>
<keyword evidence="1" id="KW-1133">Transmembrane helix</keyword>
<evidence type="ECO:0000259" key="2">
    <source>
        <dbReference type="Pfam" id="PF04389"/>
    </source>
</evidence>
<evidence type="ECO:0000313" key="4">
    <source>
        <dbReference type="Proteomes" id="UP000824071"/>
    </source>
</evidence>
<dbReference type="SUPFAM" id="SSF53187">
    <property type="entry name" value="Zn-dependent exopeptidases"/>
    <property type="match status" value="1"/>
</dbReference>
<feature type="transmembrane region" description="Helical" evidence="1">
    <location>
        <begin position="91"/>
        <end position="112"/>
    </location>
</feature>
<dbReference type="AlphaFoldDB" id="A0A9D1LDL1"/>
<dbReference type="EMBL" id="DVMW01000028">
    <property type="protein sequence ID" value="HIU35784.1"/>
    <property type="molecule type" value="Genomic_DNA"/>
</dbReference>
<sequence length="445" mass="49773">MKEENRKYVEAAFDIVEHAAHEIGSRLPGSEGERKYAAYMGDKLREIGITPVKEEFAVSPRASIGGIPYAGWFGLILSGLVYFALGNSYLWYGMALAGICCLVWLVCSVFLYKPWFDKFFHQKISQNTYGALTPEDGQYDYTIILSGHTDTSWNWRHSEAGYKYRDKPILGILATYGKVGFGAVCVIFLIVTSIAMAVILTGATFGAMWAMELAYSASFQYFQIALRFLPLVTAVGSCFVLRWNDPREENASRGAMDNATGCALSYAVLKYFKENPDKMPKNCRIIDLNCGSEEAGLRGSMAFADEHRHDDLLKNAWNINIDSVADKEYFEVVIQDDWQFTRFDTDLEKMFKATFQELGVQSKTGGCIHNPVGGCDSTPMTKAGVKSVTFAAQNPVLTHYYHTWRDMPARFELETVGDGFDVVLGVIEKIAAFQEQNGYNGPQKK</sequence>
<keyword evidence="1" id="KW-0812">Transmembrane</keyword>
<dbReference type="Proteomes" id="UP000824071">
    <property type="component" value="Unassembled WGS sequence"/>
</dbReference>
<protein>
    <submittedName>
        <fullName evidence="3">M28 family peptidase</fullName>
    </submittedName>
</protein>
<evidence type="ECO:0000256" key="1">
    <source>
        <dbReference type="SAM" id="Phobius"/>
    </source>
</evidence>
<dbReference type="Gene3D" id="3.40.630.10">
    <property type="entry name" value="Zn peptidases"/>
    <property type="match status" value="1"/>
</dbReference>
<evidence type="ECO:0000313" key="3">
    <source>
        <dbReference type="EMBL" id="HIU35784.1"/>
    </source>
</evidence>
<reference evidence="3" key="2">
    <citation type="journal article" date="2021" name="PeerJ">
        <title>Extensive microbial diversity within the chicken gut microbiome revealed by metagenomics and culture.</title>
        <authorList>
            <person name="Gilroy R."/>
            <person name="Ravi A."/>
            <person name="Getino M."/>
            <person name="Pursley I."/>
            <person name="Horton D.L."/>
            <person name="Alikhan N.F."/>
            <person name="Baker D."/>
            <person name="Gharbi K."/>
            <person name="Hall N."/>
            <person name="Watson M."/>
            <person name="Adriaenssens E.M."/>
            <person name="Foster-Nyarko E."/>
            <person name="Jarju S."/>
            <person name="Secka A."/>
            <person name="Antonio M."/>
            <person name="Oren A."/>
            <person name="Chaudhuri R.R."/>
            <person name="La Ragione R."/>
            <person name="Hildebrand F."/>
            <person name="Pallen M.J."/>
        </authorList>
    </citation>
    <scope>NUCLEOTIDE SEQUENCE</scope>
    <source>
        <strain evidence="3">ChiGjej1B1-19959</strain>
    </source>
</reference>
<keyword evidence="1" id="KW-0472">Membrane</keyword>
<feature type="transmembrane region" description="Helical" evidence="1">
    <location>
        <begin position="66"/>
        <end position="85"/>
    </location>
</feature>
<organism evidence="3 4">
    <name type="scientific">Candidatus Fimenecus excrementigallinarum</name>
    <dbReference type="NCBI Taxonomy" id="2840816"/>
    <lineage>
        <taxon>Bacteria</taxon>
        <taxon>Bacillati</taxon>
        <taxon>Bacillota</taxon>
        <taxon>Clostridia</taxon>
        <taxon>Candidatus Fimenecus</taxon>
    </lineage>
</organism>
<name>A0A9D1LDL1_9FIRM</name>
<gene>
    <name evidence="3" type="ORF">IAC53_04150</name>
</gene>